<accession>A0AAN7Z3X4</accession>
<evidence type="ECO:0000313" key="2">
    <source>
        <dbReference type="Proteomes" id="UP001305414"/>
    </source>
</evidence>
<keyword evidence="2" id="KW-1185">Reference proteome</keyword>
<organism evidence="1 2">
    <name type="scientific">Xylaria bambusicola</name>
    <dbReference type="NCBI Taxonomy" id="326684"/>
    <lineage>
        <taxon>Eukaryota</taxon>
        <taxon>Fungi</taxon>
        <taxon>Dikarya</taxon>
        <taxon>Ascomycota</taxon>
        <taxon>Pezizomycotina</taxon>
        <taxon>Sordariomycetes</taxon>
        <taxon>Xylariomycetidae</taxon>
        <taxon>Xylariales</taxon>
        <taxon>Xylariaceae</taxon>
        <taxon>Xylaria</taxon>
    </lineage>
</organism>
<reference evidence="1 2" key="1">
    <citation type="submission" date="2023-10" db="EMBL/GenBank/DDBJ databases">
        <title>Draft genome sequence of Xylaria bambusicola isolate GMP-LS, the root and basal stem rot pathogen of sugarcane in Indonesia.</title>
        <authorList>
            <person name="Selvaraj P."/>
            <person name="Muralishankar V."/>
            <person name="Muruganantham S."/>
            <person name="Sp S."/>
            <person name="Haryani S."/>
            <person name="Lau K.J.X."/>
            <person name="Naqvi N.I."/>
        </authorList>
    </citation>
    <scope>NUCLEOTIDE SEQUENCE [LARGE SCALE GENOMIC DNA]</scope>
    <source>
        <strain evidence="1">GMP-LS</strain>
    </source>
</reference>
<proteinExistence type="predicted"/>
<dbReference type="EMBL" id="JAWHQM010000060">
    <property type="protein sequence ID" value="KAK5635975.1"/>
    <property type="molecule type" value="Genomic_DNA"/>
</dbReference>
<gene>
    <name evidence="1" type="ORF">RRF57_011687</name>
</gene>
<dbReference type="AlphaFoldDB" id="A0AAN7Z3X4"/>
<sequence>MVTVVWPLAVAANQKPFSEKTMAWMGAPREKAAASSPVFVMKSLISPASVPAAKRWPSGWNAQAVKAVDVD</sequence>
<dbReference type="Proteomes" id="UP001305414">
    <property type="component" value="Unassembled WGS sequence"/>
</dbReference>
<name>A0AAN7Z3X4_9PEZI</name>
<comment type="caution">
    <text evidence="1">The sequence shown here is derived from an EMBL/GenBank/DDBJ whole genome shotgun (WGS) entry which is preliminary data.</text>
</comment>
<evidence type="ECO:0000313" key="1">
    <source>
        <dbReference type="EMBL" id="KAK5635975.1"/>
    </source>
</evidence>
<protein>
    <submittedName>
        <fullName evidence="1">Uncharacterized protein</fullName>
    </submittedName>
</protein>